<dbReference type="PANTHER" id="PTHR44757:SF2">
    <property type="entry name" value="BIOFILM ARCHITECTURE MAINTENANCE PROTEIN MBAA"/>
    <property type="match status" value="1"/>
</dbReference>
<dbReference type="SUPFAM" id="SSF141868">
    <property type="entry name" value="EAL domain-like"/>
    <property type="match status" value="1"/>
</dbReference>
<feature type="domain" description="EAL" evidence="2">
    <location>
        <begin position="454"/>
        <end position="705"/>
    </location>
</feature>
<dbReference type="CDD" id="cd01948">
    <property type="entry name" value="EAL"/>
    <property type="match status" value="1"/>
</dbReference>
<dbReference type="RefSeq" id="WP_136552963.1">
    <property type="nucleotide sequence ID" value="NZ_STGJ01000008.1"/>
</dbReference>
<dbReference type="InterPro" id="IPR013656">
    <property type="entry name" value="PAS_4"/>
</dbReference>
<dbReference type="Pfam" id="PF08447">
    <property type="entry name" value="PAS_3"/>
    <property type="match status" value="1"/>
</dbReference>
<dbReference type="InterPro" id="IPR000014">
    <property type="entry name" value="PAS"/>
</dbReference>
<dbReference type="GO" id="GO:0003824">
    <property type="term" value="F:catalytic activity"/>
    <property type="evidence" value="ECO:0007669"/>
    <property type="project" value="UniProtKB-ARBA"/>
</dbReference>
<evidence type="ECO:0000313" key="4">
    <source>
        <dbReference type="EMBL" id="TIC83109.1"/>
    </source>
</evidence>
<dbReference type="PROSITE" id="PS50113">
    <property type="entry name" value="PAC"/>
    <property type="match status" value="1"/>
</dbReference>
<evidence type="ECO:0000313" key="5">
    <source>
        <dbReference type="Proteomes" id="UP000308891"/>
    </source>
</evidence>
<dbReference type="NCBIfam" id="TIGR00254">
    <property type="entry name" value="GGDEF"/>
    <property type="match status" value="1"/>
</dbReference>
<feature type="domain" description="PAC" evidence="1">
    <location>
        <begin position="222"/>
        <end position="275"/>
    </location>
</feature>
<dbReference type="Gene3D" id="3.30.70.270">
    <property type="match status" value="1"/>
</dbReference>
<proteinExistence type="predicted"/>
<organism evidence="4 5">
    <name type="scientific">Crenobacter intestini</name>
    <dbReference type="NCBI Taxonomy" id="2563443"/>
    <lineage>
        <taxon>Bacteria</taxon>
        <taxon>Pseudomonadati</taxon>
        <taxon>Pseudomonadota</taxon>
        <taxon>Betaproteobacteria</taxon>
        <taxon>Neisseriales</taxon>
        <taxon>Neisseriaceae</taxon>
        <taxon>Crenobacter</taxon>
    </lineage>
</organism>
<dbReference type="InterPro" id="IPR001610">
    <property type="entry name" value="PAC"/>
</dbReference>
<dbReference type="InterPro" id="IPR035965">
    <property type="entry name" value="PAS-like_dom_sf"/>
</dbReference>
<dbReference type="Proteomes" id="UP000308891">
    <property type="component" value="Unassembled WGS sequence"/>
</dbReference>
<dbReference type="PROSITE" id="PS50883">
    <property type="entry name" value="EAL"/>
    <property type="match status" value="1"/>
</dbReference>
<evidence type="ECO:0000259" key="3">
    <source>
        <dbReference type="PROSITE" id="PS50887"/>
    </source>
</evidence>
<sequence length="705" mass="77548">MSHRSLPVSGSPARPDDSFTHSLMLKALPHSPNVAFIKDEQGRFEVVNNKLATLYDTTAESLIGKRDEDFNPNAAQVESYRKSHEEILKSGEQQTVIETATDLKSGKVRHFRSVKTPFEGPDGRRHLLVVATDISDLVDAREAAEAAHQRLDYALATIDEGVWDWDIRQGMVRHNRKWCELLGLDASYLEHPMQVYSDAIHPDDRACVFAALERCLAGTERYLVEYRMQRPDGKTLWVCDRGDVVERDADGRPLRMVGALLDISRRREDEAEITRLAYTDPLTGLANRRRFQETLARVLAHCAREGEQGALIYLDLDHFKETNDTLGHAAGDRLLQDVAHRLCDAARDSDLIARLGGDEFVVLLGGLPASTALARAQAGRCARRLLARLSDSAPGGNDPIRAQASAGVTVFSGLAESVETVLMQADLALYQAKAEGRGRHALFEPELHEKMARRTQLVADLDTALSAREFFLELQPQHTPTGTLTGAEALLRWRDANGMRHPPSTFIPAAEASGQILPIGRFVLAEACALLARWQDIPALSGVTLAVNVSAAQFAQPDFVEQVKSILAAHGAPPGRLKLELTETVLLGSFDETLAKMQALCRHGVRFSLDDFGTGYSSLAYLKKLPLHELKIAQEFMRALPGNADDCAIVDTVIALGKAMGLTLVAEGVERDAQRDYLCARGCDTLQGYLLGRPQPVGAFEQRYA</sequence>
<dbReference type="Pfam" id="PF00990">
    <property type="entry name" value="GGDEF"/>
    <property type="match status" value="1"/>
</dbReference>
<dbReference type="Gene3D" id="3.30.450.20">
    <property type="entry name" value="PAS domain"/>
    <property type="match status" value="2"/>
</dbReference>
<dbReference type="InterPro" id="IPR000160">
    <property type="entry name" value="GGDEF_dom"/>
</dbReference>
<name>A0A4T0UVK9_9NEIS</name>
<evidence type="ECO:0000259" key="1">
    <source>
        <dbReference type="PROSITE" id="PS50113"/>
    </source>
</evidence>
<dbReference type="SMART" id="SM00052">
    <property type="entry name" value="EAL"/>
    <property type="match status" value="1"/>
</dbReference>
<dbReference type="InterPro" id="IPR043128">
    <property type="entry name" value="Rev_trsase/Diguanyl_cyclase"/>
</dbReference>
<dbReference type="SMART" id="SM00267">
    <property type="entry name" value="GGDEF"/>
    <property type="match status" value="1"/>
</dbReference>
<reference evidence="4 5" key="1">
    <citation type="submission" date="2019-04" db="EMBL/GenBank/DDBJ databases">
        <title>Crenobacter sp. nov.</title>
        <authorList>
            <person name="Shi S."/>
        </authorList>
    </citation>
    <scope>NUCLEOTIDE SEQUENCE [LARGE SCALE GENOMIC DNA]</scope>
    <source>
        <strain evidence="4 5">GY 70310</strain>
    </source>
</reference>
<dbReference type="EMBL" id="STGJ01000008">
    <property type="protein sequence ID" value="TIC83109.1"/>
    <property type="molecule type" value="Genomic_DNA"/>
</dbReference>
<dbReference type="CDD" id="cd00130">
    <property type="entry name" value="PAS"/>
    <property type="match status" value="2"/>
</dbReference>
<dbReference type="PROSITE" id="PS50887">
    <property type="entry name" value="GGDEF"/>
    <property type="match status" value="1"/>
</dbReference>
<dbReference type="InterPro" id="IPR029787">
    <property type="entry name" value="Nucleotide_cyclase"/>
</dbReference>
<dbReference type="InterPro" id="IPR000700">
    <property type="entry name" value="PAS-assoc_C"/>
</dbReference>
<gene>
    <name evidence="4" type="ORF">E5K04_08425</name>
</gene>
<dbReference type="PANTHER" id="PTHR44757">
    <property type="entry name" value="DIGUANYLATE CYCLASE DGCP"/>
    <property type="match status" value="1"/>
</dbReference>
<evidence type="ECO:0000259" key="2">
    <source>
        <dbReference type="PROSITE" id="PS50883"/>
    </source>
</evidence>
<dbReference type="AlphaFoldDB" id="A0A4T0UVK9"/>
<keyword evidence="5" id="KW-1185">Reference proteome</keyword>
<accession>A0A4T0UVK9</accession>
<dbReference type="InterPro" id="IPR001633">
    <property type="entry name" value="EAL_dom"/>
</dbReference>
<feature type="domain" description="GGDEF" evidence="3">
    <location>
        <begin position="307"/>
        <end position="445"/>
    </location>
</feature>
<dbReference type="SMART" id="SM00091">
    <property type="entry name" value="PAS"/>
    <property type="match status" value="2"/>
</dbReference>
<dbReference type="OrthoDB" id="9813903at2"/>
<dbReference type="Pfam" id="PF08448">
    <property type="entry name" value="PAS_4"/>
    <property type="match status" value="1"/>
</dbReference>
<dbReference type="SUPFAM" id="SSF55073">
    <property type="entry name" value="Nucleotide cyclase"/>
    <property type="match status" value="1"/>
</dbReference>
<dbReference type="InterPro" id="IPR035919">
    <property type="entry name" value="EAL_sf"/>
</dbReference>
<dbReference type="InterPro" id="IPR013655">
    <property type="entry name" value="PAS_fold_3"/>
</dbReference>
<dbReference type="NCBIfam" id="TIGR00229">
    <property type="entry name" value="sensory_box"/>
    <property type="match status" value="2"/>
</dbReference>
<dbReference type="SMART" id="SM00086">
    <property type="entry name" value="PAC"/>
    <property type="match status" value="1"/>
</dbReference>
<dbReference type="Gene3D" id="3.20.20.450">
    <property type="entry name" value="EAL domain"/>
    <property type="match status" value="1"/>
</dbReference>
<protein>
    <submittedName>
        <fullName evidence="4">EAL domain-containing protein</fullName>
    </submittedName>
</protein>
<dbReference type="InterPro" id="IPR052155">
    <property type="entry name" value="Biofilm_reg_signaling"/>
</dbReference>
<dbReference type="Pfam" id="PF00563">
    <property type="entry name" value="EAL"/>
    <property type="match status" value="1"/>
</dbReference>
<dbReference type="FunFam" id="3.30.70.270:FF:000001">
    <property type="entry name" value="Diguanylate cyclase domain protein"/>
    <property type="match status" value="1"/>
</dbReference>
<comment type="caution">
    <text evidence="4">The sequence shown here is derived from an EMBL/GenBank/DDBJ whole genome shotgun (WGS) entry which is preliminary data.</text>
</comment>
<dbReference type="SUPFAM" id="SSF55785">
    <property type="entry name" value="PYP-like sensor domain (PAS domain)"/>
    <property type="match status" value="2"/>
</dbReference>
<dbReference type="CDD" id="cd01949">
    <property type="entry name" value="GGDEF"/>
    <property type="match status" value="1"/>
</dbReference>